<dbReference type="Gene3D" id="3.60.21.10">
    <property type="match status" value="1"/>
</dbReference>
<dbReference type="RefSeq" id="WP_410033122.1">
    <property type="nucleotide sequence ID" value="NZ_JBGMEH010000006.1"/>
</dbReference>
<dbReference type="InterPro" id="IPR004843">
    <property type="entry name" value="Calcineurin-like_PHP"/>
</dbReference>
<dbReference type="InterPro" id="IPR050884">
    <property type="entry name" value="CNP_phosphodiesterase-III"/>
</dbReference>
<dbReference type="InterPro" id="IPR029052">
    <property type="entry name" value="Metallo-depent_PP-like"/>
</dbReference>
<accession>A0ABW9MX98</accession>
<keyword evidence="2 6" id="KW-0378">Hydrolase</keyword>
<proteinExistence type="inferred from homology"/>
<evidence type="ECO:0000256" key="1">
    <source>
        <dbReference type="ARBA" id="ARBA00022723"/>
    </source>
</evidence>
<evidence type="ECO:0000256" key="4">
    <source>
        <dbReference type="ARBA" id="ARBA00025742"/>
    </source>
</evidence>
<dbReference type="EC" id="3.1.-.-" evidence="6"/>
<name>A0ABW9MX98_9FIRM</name>
<organism evidence="6 7">
    <name type="scientific">Anaerococcus cruorum</name>
    <dbReference type="NCBI Taxonomy" id="3115617"/>
    <lineage>
        <taxon>Bacteria</taxon>
        <taxon>Bacillati</taxon>
        <taxon>Bacillota</taxon>
        <taxon>Tissierellia</taxon>
        <taxon>Tissierellales</taxon>
        <taxon>Peptoniphilaceae</taxon>
        <taxon>Anaerococcus</taxon>
    </lineage>
</organism>
<reference evidence="6 7" key="1">
    <citation type="journal article" date="2025" name="Anaerobe">
        <title>Description of Anaerococcus kampingiae sp. nov., Anaerococcus groningensis sp. nov., Anaerococcus martiniensis sp. nov., and Anaerococcus cruorum sp. nov., isolated from human clinical specimens.</title>
        <authorList>
            <person name="Boiten K.E."/>
            <person name="Meijer J."/>
            <person name="van Wezel E.M."/>
            <person name="Veloo A.C.M."/>
        </authorList>
    </citation>
    <scope>NUCLEOTIDE SEQUENCE [LARGE SCALE GENOMIC DNA]</scope>
    <source>
        <strain evidence="6 7">ENR1039</strain>
    </source>
</reference>
<keyword evidence="3" id="KW-0408">Iron</keyword>
<dbReference type="GO" id="GO:0016787">
    <property type="term" value="F:hydrolase activity"/>
    <property type="evidence" value="ECO:0007669"/>
    <property type="project" value="UniProtKB-KW"/>
</dbReference>
<gene>
    <name evidence="6" type="ORF">ACCQ40_06610</name>
</gene>
<sequence>MNLQKINNFDISIISDPHVLAYDLIADTEDFTKEIKIDRKLLVESEALLDQALKMVDKVNSQFLFLPGDLVKDGEYKSHEIVKDYLCDWKNSKEGRQIFMIPGNHDLNNHKSYDFKNHQKTKNINPKEFYDLYSFIYENPYVLEMYKDSNIFKNYLKEVNEKYDREEKYQYYAHGYFSYVSRIPSETSDSGLTIISLDTSIYSADTEQSHRDNRENVPGSITLEQIRWSVEKIEEAKKRKDLIFVMAHHALMPNFRNQELVFSPFFIKEWRTKFIDDDPRINNKTPIEVLADNEVKFVFTGHLHENGTAKYVSEMGNEIYDVQTGSTVTYPLPIRHIKIINKLEENSGYEVYIKTELIKEFTYRNLADEIEVVDDAINYTIEKQLSLKDVLHNYIRIQANNPKYAHINSKALLVEKASDFLDQDIPNHGYMNDIVFPMIYKYFPFKKRYVGKIDVARINGEFEFQIKAAKNLLTIKASNLEEAIDIILKQFDNKILIPYQIVGYWDKIINKAWKMPIDDDGHTFYDFANYIYQYKPLGEDERPEFVSKMIDNLNNPSYNITNILIDYCREEINEAFNKFAGSIELKKDGSKEKFFKDLVQTKGRLSGFIYKSFIKRVDTLRDLLDYFSIYITHEKDLTGAGFAKKILNTKSVRVAKENFSNHMFGQSSLRKFVIDLVNSMSEEMVEIYQNEDLNELEKYFNYIEYDDTSLTNTDIKKDF</sequence>
<dbReference type="Pfam" id="PF00149">
    <property type="entry name" value="Metallophos"/>
    <property type="match status" value="1"/>
</dbReference>
<dbReference type="SUPFAM" id="SSF56300">
    <property type="entry name" value="Metallo-dependent phosphatases"/>
    <property type="match status" value="1"/>
</dbReference>
<evidence type="ECO:0000259" key="5">
    <source>
        <dbReference type="Pfam" id="PF00149"/>
    </source>
</evidence>
<dbReference type="Proteomes" id="UP001638015">
    <property type="component" value="Unassembled WGS sequence"/>
</dbReference>
<evidence type="ECO:0000256" key="2">
    <source>
        <dbReference type="ARBA" id="ARBA00022801"/>
    </source>
</evidence>
<comment type="caution">
    <text evidence="6">The sequence shown here is derived from an EMBL/GenBank/DDBJ whole genome shotgun (WGS) entry which is preliminary data.</text>
</comment>
<evidence type="ECO:0000313" key="6">
    <source>
        <dbReference type="EMBL" id="MFO3716458.1"/>
    </source>
</evidence>
<dbReference type="PANTHER" id="PTHR42988:SF2">
    <property type="entry name" value="CYCLIC NUCLEOTIDE PHOSPHODIESTERASE CBUA0032-RELATED"/>
    <property type="match status" value="1"/>
</dbReference>
<feature type="domain" description="Calcineurin-like phosphoesterase" evidence="5">
    <location>
        <begin position="12"/>
        <end position="305"/>
    </location>
</feature>
<keyword evidence="1" id="KW-0479">Metal-binding</keyword>
<protein>
    <submittedName>
        <fullName evidence="6">Metallophosphoesterase</fullName>
        <ecNumber evidence="6">3.1.-.-</ecNumber>
    </submittedName>
</protein>
<dbReference type="EMBL" id="JBGMEH010000006">
    <property type="protein sequence ID" value="MFO3716458.1"/>
    <property type="molecule type" value="Genomic_DNA"/>
</dbReference>
<keyword evidence="7" id="KW-1185">Reference proteome</keyword>
<evidence type="ECO:0000256" key="3">
    <source>
        <dbReference type="ARBA" id="ARBA00023004"/>
    </source>
</evidence>
<evidence type="ECO:0000313" key="7">
    <source>
        <dbReference type="Proteomes" id="UP001638015"/>
    </source>
</evidence>
<comment type="similarity">
    <text evidence="4">Belongs to the cyclic nucleotide phosphodiesterase class-III family.</text>
</comment>
<dbReference type="PANTHER" id="PTHR42988">
    <property type="entry name" value="PHOSPHOHYDROLASE"/>
    <property type="match status" value="1"/>
</dbReference>